<feature type="compositionally biased region" description="Basic and acidic residues" evidence="1">
    <location>
        <begin position="262"/>
        <end position="279"/>
    </location>
</feature>
<dbReference type="VEuPathDB" id="FungiDB:C2_07720C_A"/>
<dbReference type="AlphaFoldDB" id="A0A1D8PI18"/>
<feature type="region of interest" description="Disordered" evidence="1">
    <location>
        <begin position="241"/>
        <end position="287"/>
    </location>
</feature>
<evidence type="ECO:0000313" key="2">
    <source>
        <dbReference type="CGD" id="CAL0000184439"/>
    </source>
</evidence>
<gene>
    <name evidence="3" type="ordered locus">CAALFM_C207720CA</name>
    <name evidence="2" type="ordered locus">orf19.9755</name>
</gene>
<name>A0A1D8PI18_CANAL</name>
<reference evidence="3 4" key="2">
    <citation type="journal article" date="2007" name="Genome Biol.">
        <title>Assembly of the Candida albicans genome into sixteen supercontigs aligned on the eight chromosomes.</title>
        <authorList>
            <person name="van het Hoog M."/>
            <person name="Rast T.J."/>
            <person name="Martchenko M."/>
            <person name="Grindle S."/>
            <person name="Dignard D."/>
            <person name="Hogues H."/>
            <person name="Cuomo C."/>
            <person name="Berriman M."/>
            <person name="Scherer S."/>
            <person name="Magee B.B."/>
            <person name="Whiteway M."/>
            <person name="Chibana H."/>
            <person name="Nantel A."/>
            <person name="Magee P.T."/>
        </authorList>
    </citation>
    <scope>GENOME REANNOTATION</scope>
    <source>
        <strain evidence="4">SC5314 / ATCC MYA-2876</strain>
    </source>
</reference>
<protein>
    <submittedName>
        <fullName evidence="3">Uncharacterized protein</fullName>
    </submittedName>
</protein>
<dbReference type="CGD" id="CAL0000184439">
    <property type="gene designation" value="orf19.9755"/>
</dbReference>
<organism evidence="3 4">
    <name type="scientific">Candida albicans (strain SC5314 / ATCC MYA-2876)</name>
    <name type="common">Yeast</name>
    <dbReference type="NCBI Taxonomy" id="237561"/>
    <lineage>
        <taxon>Eukaryota</taxon>
        <taxon>Fungi</taxon>
        <taxon>Dikarya</taxon>
        <taxon>Ascomycota</taxon>
        <taxon>Saccharomycotina</taxon>
        <taxon>Pichiomycetes</taxon>
        <taxon>Debaryomycetaceae</taxon>
        <taxon>Candida/Lodderomyces clade</taxon>
        <taxon>Candida</taxon>
    </lineage>
</organism>
<reference evidence="3 4" key="1">
    <citation type="journal article" date="2004" name="Proc. Natl. Acad. Sci. U.S.A.">
        <title>The diploid genome sequence of Candida albicans.</title>
        <authorList>
            <person name="Jones T."/>
            <person name="Federspiel N.A."/>
            <person name="Chibana H."/>
            <person name="Dungan J."/>
            <person name="Kalman S."/>
            <person name="Magee B.B."/>
            <person name="Newport G."/>
            <person name="Thorstenson Y.R."/>
            <person name="Agabian N."/>
            <person name="Magee P.T."/>
            <person name="Davis R.W."/>
            <person name="Scherer S."/>
        </authorList>
    </citation>
    <scope>NUCLEOTIDE SEQUENCE [LARGE SCALE GENOMIC DNA]</scope>
    <source>
        <strain evidence="4">SC5314 / ATCC MYA-2876</strain>
    </source>
</reference>
<dbReference type="InParanoid" id="A0A1D8PI18"/>
<dbReference type="GeneID" id="3642304"/>
<reference evidence="3 4" key="3">
    <citation type="journal article" date="2013" name="Genome Biol.">
        <title>Assembly of a phased diploid Candida albicans genome facilitates allele-specific measurements and provides a simple model for repeat and indel structure.</title>
        <authorList>
            <person name="Muzzey D."/>
            <person name="Schwartz K."/>
            <person name="Weissman J.S."/>
            <person name="Sherlock G."/>
        </authorList>
    </citation>
    <scope>NUCLEOTIDE SEQUENCE [LARGE SCALE GENOMIC DNA]</scope>
    <source>
        <strain evidence="4">SC5314 / ATCC MYA-2876</strain>
    </source>
</reference>
<dbReference type="RefSeq" id="XP_716050.1">
    <property type="nucleotide sequence ID" value="XM_710957.1"/>
</dbReference>
<evidence type="ECO:0000313" key="4">
    <source>
        <dbReference type="Proteomes" id="UP000000559"/>
    </source>
</evidence>
<dbReference type="KEGG" id="cal:CAALFM_C207720CA"/>
<dbReference type="STRING" id="237561.A0A1D8PI18"/>
<dbReference type="EMBL" id="CP017624">
    <property type="protein sequence ID" value="AOW27770.1"/>
    <property type="molecule type" value="Genomic_DNA"/>
</dbReference>
<evidence type="ECO:0000313" key="3">
    <source>
        <dbReference type="EMBL" id="AOW27770.1"/>
    </source>
</evidence>
<dbReference type="Proteomes" id="UP000000559">
    <property type="component" value="Chromosome 2"/>
</dbReference>
<evidence type="ECO:0000256" key="1">
    <source>
        <dbReference type="SAM" id="MobiDB-lite"/>
    </source>
</evidence>
<dbReference type="OrthoDB" id="4087488at2759"/>
<proteinExistence type="predicted"/>
<sequence>MAYKWGRSMTSCNIKELPLLPPTANTNTNTNINDWQDTSSNISLSEYRERLLRRNMIDDPNDDYSTDVMPLPPMLQTTTYSSSSEDLTTLTTLRPPEIDNENDHLKAPFCEPSHSTNMSIQSPIPSIHSNEEEDFLPDPDLDDAISMSSYTKAQKRKSRYRPVQGSVNVANAPEKNNKTNYRHFNLSESNDKVVPTTHDTATQFDNPFKDPIITKKPKEGLLKKFSLTNLNIHFEKFKKSNNTTAQPSLLKSPPQDILPRVPPKEDYHSPYQYRTEDQRSLTSTSKTYTTTETIETRASPLFSASPLLPPLPPKSPVYDFSTQYSINSSIMSSPDAPFWKYHILKFGKDLYLTTNPGMKHVYCRNAPGYFIEVVSSDPTTIKPTPTSGYSLIFRDSTDLTENSRVPFMVITKKPASEGGEFTFSIPKDKFLNQGTVVKYEDLTTYNGVSFTKRIDEAFFPYTGLRTKYPQYFQNHEIRDLNNVPWNIGSIPRVRSSKMTKIKETFKSTSPSKSKTHPTATHDEEFKFIGKRNIYFHQNYVSTAHHGLKYREFEPRFIYGHDYGQSFPPVLAMFRPFETRTKKKIIRTVKNNKHYLNGSLNENPFLENVDDQYGTETKKFYQGSDGLYYSNNTSDDLPDENKLGWITIYEDLEIFGGIRNRGMFDIVVGMTLAVGYDSCLSNE</sequence>
<accession>A0A1D8PI18</accession>
<keyword evidence="4" id="KW-1185">Reference proteome</keyword>
<dbReference type="eggNOG" id="ENOG502S7DH">
    <property type="taxonomic scope" value="Eukaryota"/>
</dbReference>